<protein>
    <submittedName>
        <fullName evidence="3">Uncharacterized protein</fullName>
    </submittedName>
</protein>
<dbReference type="STRING" id="1798325.A2834_03700"/>
<dbReference type="AlphaFoldDB" id="A0A1F5VIG5"/>
<feature type="region of interest" description="Disordered" evidence="1">
    <location>
        <begin position="63"/>
        <end position="84"/>
    </location>
</feature>
<keyword evidence="2" id="KW-0472">Membrane</keyword>
<accession>A0A1F5VIG5</accession>
<dbReference type="Proteomes" id="UP000179251">
    <property type="component" value="Unassembled WGS sequence"/>
</dbReference>
<reference evidence="3 4" key="1">
    <citation type="journal article" date="2016" name="Nat. Commun.">
        <title>Thousands of microbial genomes shed light on interconnected biogeochemical processes in an aquifer system.</title>
        <authorList>
            <person name="Anantharaman K."/>
            <person name="Brown C.T."/>
            <person name="Hug L.A."/>
            <person name="Sharon I."/>
            <person name="Castelle C.J."/>
            <person name="Probst A.J."/>
            <person name="Thomas B.C."/>
            <person name="Singh A."/>
            <person name="Wilkins M.J."/>
            <person name="Karaoz U."/>
            <person name="Brodie E.L."/>
            <person name="Williams K.H."/>
            <person name="Hubbard S.S."/>
            <person name="Banfield J.F."/>
        </authorList>
    </citation>
    <scope>NUCLEOTIDE SEQUENCE [LARGE SCALE GENOMIC DNA]</scope>
</reference>
<organism evidence="3 4">
    <name type="scientific">Candidatus Giovannonibacteria bacterium RIFCSPHIGHO2_01_FULL_45_23</name>
    <dbReference type="NCBI Taxonomy" id="1798325"/>
    <lineage>
        <taxon>Bacteria</taxon>
        <taxon>Candidatus Giovannoniibacteriota</taxon>
    </lineage>
</organism>
<name>A0A1F5VIG5_9BACT</name>
<feature type="transmembrane region" description="Helical" evidence="2">
    <location>
        <begin position="12"/>
        <end position="29"/>
    </location>
</feature>
<comment type="caution">
    <text evidence="3">The sequence shown here is derived from an EMBL/GenBank/DDBJ whole genome shotgun (WGS) entry which is preliminary data.</text>
</comment>
<gene>
    <name evidence="3" type="ORF">A2834_03700</name>
</gene>
<evidence type="ECO:0000256" key="1">
    <source>
        <dbReference type="SAM" id="MobiDB-lite"/>
    </source>
</evidence>
<proteinExistence type="predicted"/>
<feature type="compositionally biased region" description="Basic and acidic residues" evidence="1">
    <location>
        <begin position="73"/>
        <end position="84"/>
    </location>
</feature>
<keyword evidence="2" id="KW-0812">Transmembrane</keyword>
<evidence type="ECO:0000313" key="3">
    <source>
        <dbReference type="EMBL" id="OGF63212.1"/>
    </source>
</evidence>
<dbReference type="EMBL" id="MFHD01000005">
    <property type="protein sequence ID" value="OGF63212.1"/>
    <property type="molecule type" value="Genomic_DNA"/>
</dbReference>
<evidence type="ECO:0000256" key="2">
    <source>
        <dbReference type="SAM" id="Phobius"/>
    </source>
</evidence>
<keyword evidence="2" id="KW-1133">Transmembrane helix</keyword>
<evidence type="ECO:0000313" key="4">
    <source>
        <dbReference type="Proteomes" id="UP000179251"/>
    </source>
</evidence>
<sequence>MENQSGMQVKIMVGVVILVILGLALWYYYGRPKIEPVKTAEDAIEAISAPTLDVKSNPIEGKVPELNPVDRANPFKDAYKNPFE</sequence>